<dbReference type="InParanoid" id="A0A0C3EVC3"/>
<dbReference type="AlphaFoldDB" id="A0A0C3EVC3"/>
<organism evidence="1 2">
    <name type="scientific">Piloderma croceum (strain F 1598)</name>
    <dbReference type="NCBI Taxonomy" id="765440"/>
    <lineage>
        <taxon>Eukaryota</taxon>
        <taxon>Fungi</taxon>
        <taxon>Dikarya</taxon>
        <taxon>Basidiomycota</taxon>
        <taxon>Agaricomycotina</taxon>
        <taxon>Agaricomycetes</taxon>
        <taxon>Agaricomycetidae</taxon>
        <taxon>Atheliales</taxon>
        <taxon>Atheliaceae</taxon>
        <taxon>Piloderma</taxon>
    </lineage>
</organism>
<proteinExistence type="predicted"/>
<accession>A0A0C3EVC3</accession>
<reference evidence="1 2" key="1">
    <citation type="submission" date="2014-04" db="EMBL/GenBank/DDBJ databases">
        <authorList>
            <consortium name="DOE Joint Genome Institute"/>
            <person name="Kuo A."/>
            <person name="Tarkka M."/>
            <person name="Buscot F."/>
            <person name="Kohler A."/>
            <person name="Nagy L.G."/>
            <person name="Floudas D."/>
            <person name="Copeland A."/>
            <person name="Barry K.W."/>
            <person name="Cichocki N."/>
            <person name="Veneault-Fourrey C."/>
            <person name="LaButti K."/>
            <person name="Lindquist E.A."/>
            <person name="Lipzen A."/>
            <person name="Lundell T."/>
            <person name="Morin E."/>
            <person name="Murat C."/>
            <person name="Sun H."/>
            <person name="Tunlid A."/>
            <person name="Henrissat B."/>
            <person name="Grigoriev I.V."/>
            <person name="Hibbett D.S."/>
            <person name="Martin F."/>
            <person name="Nordberg H.P."/>
            <person name="Cantor M.N."/>
            <person name="Hua S.X."/>
        </authorList>
    </citation>
    <scope>NUCLEOTIDE SEQUENCE [LARGE SCALE GENOMIC DNA]</scope>
    <source>
        <strain evidence="1 2">F 1598</strain>
    </source>
</reference>
<evidence type="ECO:0000313" key="2">
    <source>
        <dbReference type="Proteomes" id="UP000054166"/>
    </source>
</evidence>
<dbReference type="HOGENOM" id="CLU_112127_0_0_1"/>
<evidence type="ECO:0000313" key="1">
    <source>
        <dbReference type="EMBL" id="KIM71766.1"/>
    </source>
</evidence>
<name>A0A0C3EVC3_PILCF</name>
<sequence length="247" mass="27649">MSNSSASTLVNSLSSLSLSSNPSLESVSSDTPSLLEYKSFKRLTILPSIVNSCIRRRLGTPRVSITFAPDRRSGEDLSSFFEDTEYTRKDPSPPAPPAADSSGFIYEPLTRIQGYVSPKRADYFIWELGVFEEGSKVVLGDNLVLARITGVVGVGRNFIKFGVDTLGSSFRNKIPVRRMIVSIPPDVFCLSRSQRFKRSYFPWFLKSMRDFADADRVFDEAEVEKANGQSAEYGRIICDMFGFIDWD</sequence>
<gene>
    <name evidence="1" type="ORF">PILCRDRAFT_16750</name>
</gene>
<dbReference type="EMBL" id="KN833216">
    <property type="protein sequence ID" value="KIM71766.1"/>
    <property type="molecule type" value="Genomic_DNA"/>
</dbReference>
<protein>
    <submittedName>
        <fullName evidence="1">Uncharacterized protein</fullName>
    </submittedName>
</protein>
<reference evidence="2" key="2">
    <citation type="submission" date="2015-01" db="EMBL/GenBank/DDBJ databases">
        <title>Evolutionary Origins and Diversification of the Mycorrhizal Mutualists.</title>
        <authorList>
            <consortium name="DOE Joint Genome Institute"/>
            <consortium name="Mycorrhizal Genomics Consortium"/>
            <person name="Kohler A."/>
            <person name="Kuo A."/>
            <person name="Nagy L.G."/>
            <person name="Floudas D."/>
            <person name="Copeland A."/>
            <person name="Barry K.W."/>
            <person name="Cichocki N."/>
            <person name="Veneault-Fourrey C."/>
            <person name="LaButti K."/>
            <person name="Lindquist E.A."/>
            <person name="Lipzen A."/>
            <person name="Lundell T."/>
            <person name="Morin E."/>
            <person name="Murat C."/>
            <person name="Riley R."/>
            <person name="Ohm R."/>
            <person name="Sun H."/>
            <person name="Tunlid A."/>
            <person name="Henrissat B."/>
            <person name="Grigoriev I.V."/>
            <person name="Hibbett D.S."/>
            <person name="Martin F."/>
        </authorList>
    </citation>
    <scope>NUCLEOTIDE SEQUENCE [LARGE SCALE GENOMIC DNA]</scope>
    <source>
        <strain evidence="2">F 1598</strain>
    </source>
</reference>
<keyword evidence="2" id="KW-1185">Reference proteome</keyword>
<dbReference type="Proteomes" id="UP000054166">
    <property type="component" value="Unassembled WGS sequence"/>
</dbReference>